<dbReference type="EMBL" id="JARBHB010000008">
    <property type="protein sequence ID" value="KAJ8878128.1"/>
    <property type="molecule type" value="Genomic_DNA"/>
</dbReference>
<gene>
    <name evidence="2" type="ORF">PR048_022595</name>
</gene>
<evidence type="ECO:0000313" key="2">
    <source>
        <dbReference type="EMBL" id="KAJ8878128.1"/>
    </source>
</evidence>
<keyword evidence="3" id="KW-1185">Reference proteome</keyword>
<dbReference type="Proteomes" id="UP001159363">
    <property type="component" value="Chromosome 7"/>
</dbReference>
<proteinExistence type="predicted"/>
<feature type="region of interest" description="Disordered" evidence="1">
    <location>
        <begin position="1"/>
        <end position="45"/>
    </location>
</feature>
<name>A0ABQ9H1F0_9NEOP</name>
<protein>
    <submittedName>
        <fullName evidence="2">Uncharacterized protein</fullName>
    </submittedName>
</protein>
<evidence type="ECO:0000256" key="1">
    <source>
        <dbReference type="SAM" id="MobiDB-lite"/>
    </source>
</evidence>
<reference evidence="2 3" key="1">
    <citation type="submission" date="2023-02" db="EMBL/GenBank/DDBJ databases">
        <title>LHISI_Scaffold_Assembly.</title>
        <authorList>
            <person name="Stuart O.P."/>
            <person name="Cleave R."/>
            <person name="Magrath M.J.L."/>
            <person name="Mikheyev A.S."/>
        </authorList>
    </citation>
    <scope>NUCLEOTIDE SEQUENCE [LARGE SCALE GENOMIC DNA]</scope>
    <source>
        <strain evidence="2">Daus_M_001</strain>
        <tissue evidence="2">Leg muscle</tissue>
    </source>
</reference>
<comment type="caution">
    <text evidence="2">The sequence shown here is derived from an EMBL/GenBank/DDBJ whole genome shotgun (WGS) entry which is preliminary data.</text>
</comment>
<organism evidence="2 3">
    <name type="scientific">Dryococelus australis</name>
    <dbReference type="NCBI Taxonomy" id="614101"/>
    <lineage>
        <taxon>Eukaryota</taxon>
        <taxon>Metazoa</taxon>
        <taxon>Ecdysozoa</taxon>
        <taxon>Arthropoda</taxon>
        <taxon>Hexapoda</taxon>
        <taxon>Insecta</taxon>
        <taxon>Pterygota</taxon>
        <taxon>Neoptera</taxon>
        <taxon>Polyneoptera</taxon>
        <taxon>Phasmatodea</taxon>
        <taxon>Verophasmatodea</taxon>
        <taxon>Anareolatae</taxon>
        <taxon>Phasmatidae</taxon>
        <taxon>Eurycanthinae</taxon>
        <taxon>Dryococelus</taxon>
    </lineage>
</organism>
<accession>A0ABQ9H1F0</accession>
<evidence type="ECO:0000313" key="3">
    <source>
        <dbReference type="Proteomes" id="UP001159363"/>
    </source>
</evidence>
<sequence>MGCRREGPPTSGIVLHGSRLQRSGSGPDGNRSRFAWTPQTGGSSSGAEVISFAVNTTQKRSLLSTLNTKQLPEHFQAYHHEQTGRPLKMKYKIYVKLKADPSDTCDIDKKKLNITRKQKQNRSKRPKIIQNVLLLISTTVRIIPFPNLMRLLWLYLFNVDIHNDGPSYIFCFMDNHTKKFQTLLHYFYQYISTKLRQGFEITDIILLSELQLKKTCNYGICLHVAIEREFLITIGVIKAAIKKGDTITTAKRYPEHMACCREKPSLFVVILNKTLPLIRVGRHRLNNDLILYEVGRHRLNNDLILYEVGRHRLNNDLILYEVGRHRLNNDLILYEVGRHRLNNDLILYEVGRHRLNNDLILYEVGRHRLNNDLILYEVGRHRLNNDLILYEVGRHRLNNDLILYEVGRHRLNNDLILYEVGRHRLNNDLIRTDHLWWLPTFLRPCLCCTLSHVKRQLITRPTQLQLRAALRQAAAPTNNSIPPSCSTLNKPLERRSNSEILSPGIFYPR</sequence>